<name>A0AAV7Y1H4_9NEOP</name>
<feature type="domain" description="GLUE N-terminal" evidence="8">
    <location>
        <begin position="1"/>
        <end position="143"/>
    </location>
</feature>
<evidence type="ECO:0000256" key="2">
    <source>
        <dbReference type="ARBA" id="ARBA00017953"/>
    </source>
</evidence>
<reference evidence="9" key="1">
    <citation type="submission" date="2022-12" db="EMBL/GenBank/DDBJ databases">
        <title>Chromosome-level genome assembly of the bean flower thrips Megalurothrips usitatus.</title>
        <authorList>
            <person name="Ma L."/>
            <person name="Liu Q."/>
            <person name="Li H."/>
            <person name="Cai W."/>
        </authorList>
    </citation>
    <scope>NUCLEOTIDE SEQUENCE</scope>
    <source>
        <strain evidence="9">Cailab_2022a</strain>
    </source>
</reference>
<evidence type="ECO:0000256" key="6">
    <source>
        <dbReference type="ARBA" id="ARBA00030114"/>
    </source>
</evidence>
<organism evidence="9 10">
    <name type="scientific">Megalurothrips usitatus</name>
    <name type="common">bean blossom thrips</name>
    <dbReference type="NCBI Taxonomy" id="439358"/>
    <lineage>
        <taxon>Eukaryota</taxon>
        <taxon>Metazoa</taxon>
        <taxon>Ecdysozoa</taxon>
        <taxon>Arthropoda</taxon>
        <taxon>Hexapoda</taxon>
        <taxon>Insecta</taxon>
        <taxon>Pterygota</taxon>
        <taxon>Neoptera</taxon>
        <taxon>Paraneoptera</taxon>
        <taxon>Thysanoptera</taxon>
        <taxon>Terebrantia</taxon>
        <taxon>Thripoidea</taxon>
        <taxon>Thripidae</taxon>
        <taxon>Megalurothrips</taxon>
    </lineage>
</organism>
<evidence type="ECO:0000313" key="9">
    <source>
        <dbReference type="EMBL" id="KAJ1530931.1"/>
    </source>
</evidence>
<dbReference type="InterPro" id="IPR021648">
    <property type="entry name" value="GLUE_dom"/>
</dbReference>
<dbReference type="GO" id="GO:0031902">
    <property type="term" value="C:late endosome membrane"/>
    <property type="evidence" value="ECO:0007669"/>
    <property type="project" value="UniProtKB-UniRule"/>
</dbReference>
<evidence type="ECO:0000256" key="7">
    <source>
        <dbReference type="RuleBase" id="RU367095"/>
    </source>
</evidence>
<dbReference type="PANTHER" id="PTHR13128:SF12">
    <property type="entry name" value="VACUOLAR PROTEIN-SORTING-ASSOCIATED PROTEIN 36"/>
    <property type="match status" value="1"/>
</dbReference>
<keyword evidence="7" id="KW-0967">Endosome</keyword>
<protein>
    <recommendedName>
        <fullName evidence="2 7">Vacuolar protein-sorting-associated protein 36</fullName>
    </recommendedName>
    <alternativeName>
        <fullName evidence="6 7">ESCRT-II complex subunit VPS36</fullName>
    </alternativeName>
</protein>
<comment type="subunit">
    <text evidence="7">Component of the endosomal sorting complex required for transport II (ESCRT-II).</text>
</comment>
<keyword evidence="3 7" id="KW-0813">Transport</keyword>
<dbReference type="InterPro" id="IPR037855">
    <property type="entry name" value="Vps36"/>
</dbReference>
<comment type="subcellular location">
    <subcellularLocation>
        <location evidence="7">Cytoplasm</location>
    </subcellularLocation>
    <subcellularLocation>
        <location evidence="7">Endosome</location>
    </subcellularLocation>
</comment>
<dbReference type="PROSITE" id="PS51495">
    <property type="entry name" value="GLUE"/>
    <property type="match status" value="1"/>
</dbReference>
<evidence type="ECO:0000259" key="8">
    <source>
        <dbReference type="PROSITE" id="PS51495"/>
    </source>
</evidence>
<dbReference type="Gene3D" id="6.10.140.260">
    <property type="match status" value="1"/>
</dbReference>
<evidence type="ECO:0000256" key="1">
    <source>
        <dbReference type="ARBA" id="ARBA00009697"/>
    </source>
</evidence>
<evidence type="ECO:0000256" key="5">
    <source>
        <dbReference type="ARBA" id="ARBA00022927"/>
    </source>
</evidence>
<dbReference type="EMBL" id="JAPTSV010000002">
    <property type="protein sequence ID" value="KAJ1530931.1"/>
    <property type="molecule type" value="Genomic_DNA"/>
</dbReference>
<dbReference type="AlphaFoldDB" id="A0AAV7Y1H4"/>
<dbReference type="InterPro" id="IPR011993">
    <property type="entry name" value="PH-like_dom_sf"/>
</dbReference>
<dbReference type="SUPFAM" id="SSF50729">
    <property type="entry name" value="PH domain-like"/>
    <property type="match status" value="1"/>
</dbReference>
<proteinExistence type="inferred from homology"/>
<evidence type="ECO:0000256" key="4">
    <source>
        <dbReference type="ARBA" id="ARBA00022490"/>
    </source>
</evidence>
<dbReference type="GO" id="GO:0000814">
    <property type="term" value="C:ESCRT II complex"/>
    <property type="evidence" value="ECO:0007669"/>
    <property type="project" value="UniProtKB-UniRule"/>
</dbReference>
<evidence type="ECO:0000313" key="10">
    <source>
        <dbReference type="Proteomes" id="UP001075354"/>
    </source>
</evidence>
<dbReference type="PANTHER" id="PTHR13128">
    <property type="entry name" value="VACUOLAR PROTEIN-SORTING-ASSOCIATED PROTEIN 36"/>
    <property type="match status" value="1"/>
</dbReference>
<dbReference type="GO" id="GO:0043130">
    <property type="term" value="F:ubiquitin binding"/>
    <property type="evidence" value="ECO:0007669"/>
    <property type="project" value="UniProtKB-UniRule"/>
</dbReference>
<dbReference type="Proteomes" id="UP001075354">
    <property type="component" value="Chromosome 2"/>
</dbReference>
<comment type="similarity">
    <text evidence="1 7">Belongs to the VPS36 family.</text>
</comment>
<dbReference type="Pfam" id="PF04157">
    <property type="entry name" value="EAP30"/>
    <property type="match status" value="1"/>
</dbReference>
<dbReference type="SUPFAM" id="SSF46785">
    <property type="entry name" value="Winged helix' DNA-binding domain"/>
    <property type="match status" value="2"/>
</dbReference>
<comment type="caution">
    <text evidence="9">The sequence shown here is derived from an EMBL/GenBank/DDBJ whole genome shotgun (WGS) entry which is preliminary data.</text>
</comment>
<evidence type="ECO:0000256" key="3">
    <source>
        <dbReference type="ARBA" id="ARBA00022448"/>
    </source>
</evidence>
<accession>A0AAV7Y1H4</accession>
<sequence>MDRFEYTDPRSAHNEEFLMRENGVRIYDGDSKTTFEGGEIVVSNTRILWGRPGDIPRGQACICLPLFYIIYVEEEQRTFSFSSSRKFVLHLSEPRQGKPQGPVQWSQFSFIKLSFKEGLHNDFQSILQNALMTRAWERLNLGPTSVTAAPSQSMADRKWRSGIVGIERKIEEKQKATDESISLAFQDLSRLMNMAKDMVALSRGISSKIREKQGDITEDETVRFKSYLLSLGIDDPVTRGAFSNQNEYFNSLSRQLAQILEEPVKEVGGMMSMADVYCRVNRARGLELLSPEDLMTACRLMSSLQLGLCLRTFDSGATVLQLSDHNDTIIVESTAGTLEEHRSLSATELAKILGISVLLAKERLLTTEKQGRACRDESLEGVRFYPNLFLTKEV</sequence>
<dbReference type="Pfam" id="PF11605">
    <property type="entry name" value="Vps36_ESCRT-II"/>
    <property type="match status" value="1"/>
</dbReference>
<dbReference type="FunFam" id="1.10.10.10:FF:000416">
    <property type="entry name" value="Vacuolar protein-sorting-associated protein 36"/>
    <property type="match status" value="1"/>
</dbReference>
<keyword evidence="10" id="KW-1185">Reference proteome</keyword>
<dbReference type="InterPro" id="IPR036390">
    <property type="entry name" value="WH_DNA-bd_sf"/>
</dbReference>
<dbReference type="InterPro" id="IPR036388">
    <property type="entry name" value="WH-like_DNA-bd_sf"/>
</dbReference>
<dbReference type="InterPro" id="IPR040608">
    <property type="entry name" value="Snf8/Vps36"/>
</dbReference>
<keyword evidence="4 7" id="KW-0963">Cytoplasm</keyword>
<dbReference type="FunFam" id="1.10.10.10:FF:000170">
    <property type="entry name" value="Vacuolar protein-sorting-associated protein 36"/>
    <property type="match status" value="1"/>
</dbReference>
<gene>
    <name evidence="9" type="ORF">ONE63_005769</name>
</gene>
<comment type="function">
    <text evidence="7">Component of the ESCRT-II complex (endosomal sorting complex required for transport II), which is required for multivesicular body (MVB) formation and sorting of endosomal cargo proteins into MVBs.</text>
</comment>
<dbReference type="Gene3D" id="1.10.10.10">
    <property type="entry name" value="Winged helix-like DNA-binding domain superfamily/Winged helix DNA-binding domain"/>
    <property type="match status" value="2"/>
</dbReference>
<keyword evidence="5 7" id="KW-0653">Protein transport</keyword>
<dbReference type="GO" id="GO:0032266">
    <property type="term" value="F:phosphatidylinositol-3-phosphate binding"/>
    <property type="evidence" value="ECO:0007669"/>
    <property type="project" value="UniProtKB-UniRule"/>
</dbReference>
<dbReference type="GO" id="GO:0043328">
    <property type="term" value="P:protein transport to vacuole involved in ubiquitin-dependent protein catabolic process via the multivesicular body sorting pathway"/>
    <property type="evidence" value="ECO:0007669"/>
    <property type="project" value="UniProtKB-UniRule"/>
</dbReference>
<dbReference type="Gene3D" id="2.30.29.30">
    <property type="entry name" value="Pleckstrin-homology domain (PH domain)/Phosphotyrosine-binding domain (PTB)"/>
    <property type="match status" value="1"/>
</dbReference>